<protein>
    <submittedName>
        <fullName evidence="1">Uncharacterized protein</fullName>
    </submittedName>
</protein>
<name>A0A6A6TLI6_9PLEO</name>
<reference evidence="1" key="1">
    <citation type="journal article" date="2020" name="Stud. Mycol.">
        <title>101 Dothideomycetes genomes: a test case for predicting lifestyles and emergence of pathogens.</title>
        <authorList>
            <person name="Haridas S."/>
            <person name="Albert R."/>
            <person name="Binder M."/>
            <person name="Bloem J."/>
            <person name="Labutti K."/>
            <person name="Salamov A."/>
            <person name="Andreopoulos B."/>
            <person name="Baker S."/>
            <person name="Barry K."/>
            <person name="Bills G."/>
            <person name="Bluhm B."/>
            <person name="Cannon C."/>
            <person name="Castanera R."/>
            <person name="Culley D."/>
            <person name="Daum C."/>
            <person name="Ezra D."/>
            <person name="Gonzalez J."/>
            <person name="Henrissat B."/>
            <person name="Kuo A."/>
            <person name="Liang C."/>
            <person name="Lipzen A."/>
            <person name="Lutzoni F."/>
            <person name="Magnuson J."/>
            <person name="Mondo S."/>
            <person name="Nolan M."/>
            <person name="Ohm R."/>
            <person name="Pangilinan J."/>
            <person name="Park H.-J."/>
            <person name="Ramirez L."/>
            <person name="Alfaro M."/>
            <person name="Sun H."/>
            <person name="Tritt A."/>
            <person name="Yoshinaga Y."/>
            <person name="Zwiers L.-H."/>
            <person name="Turgeon B."/>
            <person name="Goodwin S."/>
            <person name="Spatafora J."/>
            <person name="Crous P."/>
            <person name="Grigoriev I."/>
        </authorList>
    </citation>
    <scope>NUCLEOTIDE SEQUENCE</scope>
    <source>
        <strain evidence="1">CBS 122681</strain>
    </source>
</reference>
<keyword evidence="2" id="KW-1185">Reference proteome</keyword>
<dbReference type="OrthoDB" id="5238236at2759"/>
<evidence type="ECO:0000313" key="2">
    <source>
        <dbReference type="Proteomes" id="UP000799324"/>
    </source>
</evidence>
<organism evidence="1 2">
    <name type="scientific">Lophiostoma macrostomum CBS 122681</name>
    <dbReference type="NCBI Taxonomy" id="1314788"/>
    <lineage>
        <taxon>Eukaryota</taxon>
        <taxon>Fungi</taxon>
        <taxon>Dikarya</taxon>
        <taxon>Ascomycota</taxon>
        <taxon>Pezizomycotina</taxon>
        <taxon>Dothideomycetes</taxon>
        <taxon>Pleosporomycetidae</taxon>
        <taxon>Pleosporales</taxon>
        <taxon>Lophiostomataceae</taxon>
        <taxon>Lophiostoma</taxon>
    </lineage>
</organism>
<gene>
    <name evidence="1" type="ORF">K491DRAFT_711170</name>
</gene>
<proteinExistence type="predicted"/>
<evidence type="ECO:0000313" key="1">
    <source>
        <dbReference type="EMBL" id="KAF2660915.1"/>
    </source>
</evidence>
<dbReference type="EMBL" id="MU004296">
    <property type="protein sequence ID" value="KAF2660915.1"/>
    <property type="molecule type" value="Genomic_DNA"/>
</dbReference>
<dbReference type="AlphaFoldDB" id="A0A6A6TLI6"/>
<accession>A0A6A6TLI6</accession>
<dbReference type="Proteomes" id="UP000799324">
    <property type="component" value="Unassembled WGS sequence"/>
</dbReference>
<sequence>MDQFIQLHIQSLFRGELPTVTDQMSSRFLLAAGASAQALGHMKRLHHSGRRVSNVIRSKKKKNKGCDQDRPGPWELLPDNMTQILRDYFHEKETWRRSVYRMDGELQSQAKSKRPESYIDDCGVIQFLKELEKTLPALIGRLSFDYFSLTAVCDTLLARIDIALAQQYTDGRKCMTQAHECADNPDCTCKPGQKSFTIVNTLLEEMFEHDWTKAHSRKGSPPVPTPMTDIVVEVWNEYGLEYEALKDKICLCRNPVCTR</sequence>